<evidence type="ECO:0000259" key="8">
    <source>
        <dbReference type="PROSITE" id="PS50928"/>
    </source>
</evidence>
<keyword evidence="10" id="KW-1185">Reference proteome</keyword>
<evidence type="ECO:0000313" key="10">
    <source>
        <dbReference type="Proteomes" id="UP000290365"/>
    </source>
</evidence>
<dbReference type="InterPro" id="IPR000515">
    <property type="entry name" value="MetI-like"/>
</dbReference>
<organism evidence="9 10">
    <name type="scientific">Ktedonosporobacter rubrisoli</name>
    <dbReference type="NCBI Taxonomy" id="2509675"/>
    <lineage>
        <taxon>Bacteria</taxon>
        <taxon>Bacillati</taxon>
        <taxon>Chloroflexota</taxon>
        <taxon>Ktedonobacteria</taxon>
        <taxon>Ktedonobacterales</taxon>
        <taxon>Ktedonosporobacteraceae</taxon>
        <taxon>Ktedonosporobacter</taxon>
    </lineage>
</organism>
<keyword evidence="4 7" id="KW-0812">Transmembrane</keyword>
<sequence>MMAQAQAQSQAGVLAETGVEKLPQRPFRWVNLFLYLLLLIFTLTSIGPFVFAFFSSFKTFTHVLDFPPTLLPQPWTWESYAKILSNTTFIRWLGNTFVYAIGVVVLNTLFSAMAGYALARMRFRGREIIFILTLAVMMIPDPITMIPKFLVMNSVHLVNTFWGLMLPRIAQPLSVFIMVQFMKGLPRELEEAAMIDGASRWRIFAQIILPLVKPALTAVGILSFQVAWNDFLWPLLVLNSQDMYTLPLGLYYFKGAHYTEYNLLLAGSMFNTIPMVILFFIFQRYFIEGVTSSAVKG</sequence>
<dbReference type="OrthoDB" id="9771544at2"/>
<keyword evidence="3" id="KW-1003">Cell membrane</keyword>
<reference evidence="9 10" key="1">
    <citation type="submission" date="2019-01" db="EMBL/GenBank/DDBJ databases">
        <title>Ktedonosporobacter rubrisoli SCAWS-G2.</title>
        <authorList>
            <person name="Huang Y."/>
            <person name="Yan B."/>
        </authorList>
    </citation>
    <scope>NUCLEOTIDE SEQUENCE [LARGE SCALE GENOMIC DNA]</scope>
    <source>
        <strain evidence="9 10">SCAWS-G2</strain>
    </source>
</reference>
<feature type="transmembrane region" description="Helical" evidence="7">
    <location>
        <begin position="261"/>
        <end position="282"/>
    </location>
</feature>
<dbReference type="PROSITE" id="PS50928">
    <property type="entry name" value="ABC_TM1"/>
    <property type="match status" value="1"/>
</dbReference>
<evidence type="ECO:0000256" key="4">
    <source>
        <dbReference type="ARBA" id="ARBA00022692"/>
    </source>
</evidence>
<protein>
    <submittedName>
        <fullName evidence="9">Carbohydrate ABC transporter permease</fullName>
    </submittedName>
</protein>
<dbReference type="KEGG" id="kbs:EPA93_37930"/>
<comment type="similarity">
    <text evidence="7">Belongs to the binding-protein-dependent transport system permease family.</text>
</comment>
<dbReference type="RefSeq" id="WP_129892506.1">
    <property type="nucleotide sequence ID" value="NZ_CP035758.1"/>
</dbReference>
<feature type="transmembrane region" description="Helical" evidence="7">
    <location>
        <begin position="32"/>
        <end position="54"/>
    </location>
</feature>
<dbReference type="PANTHER" id="PTHR43744">
    <property type="entry name" value="ABC TRANSPORTER PERMEASE PROTEIN MG189-RELATED-RELATED"/>
    <property type="match status" value="1"/>
</dbReference>
<feature type="transmembrane region" description="Helical" evidence="7">
    <location>
        <begin position="97"/>
        <end position="119"/>
    </location>
</feature>
<dbReference type="GO" id="GO:0005886">
    <property type="term" value="C:plasma membrane"/>
    <property type="evidence" value="ECO:0007669"/>
    <property type="project" value="UniProtKB-SubCell"/>
</dbReference>
<feature type="transmembrane region" description="Helical" evidence="7">
    <location>
        <begin position="128"/>
        <end position="149"/>
    </location>
</feature>
<evidence type="ECO:0000256" key="7">
    <source>
        <dbReference type="RuleBase" id="RU363032"/>
    </source>
</evidence>
<feature type="domain" description="ABC transmembrane type-1" evidence="8">
    <location>
        <begin position="93"/>
        <end position="282"/>
    </location>
</feature>
<dbReference type="Gene3D" id="1.10.3720.10">
    <property type="entry name" value="MetI-like"/>
    <property type="match status" value="1"/>
</dbReference>
<evidence type="ECO:0000256" key="3">
    <source>
        <dbReference type="ARBA" id="ARBA00022475"/>
    </source>
</evidence>
<comment type="subcellular location">
    <subcellularLocation>
        <location evidence="1 7">Cell membrane</location>
        <topology evidence="1 7">Multi-pass membrane protein</topology>
    </subcellularLocation>
</comment>
<dbReference type="SUPFAM" id="SSF161098">
    <property type="entry name" value="MetI-like"/>
    <property type="match status" value="1"/>
</dbReference>
<dbReference type="AlphaFoldDB" id="A0A4P6K0F9"/>
<dbReference type="Pfam" id="PF00528">
    <property type="entry name" value="BPD_transp_1"/>
    <property type="match status" value="1"/>
</dbReference>
<evidence type="ECO:0000256" key="2">
    <source>
        <dbReference type="ARBA" id="ARBA00022448"/>
    </source>
</evidence>
<dbReference type="GO" id="GO:0055085">
    <property type="term" value="P:transmembrane transport"/>
    <property type="evidence" value="ECO:0007669"/>
    <property type="project" value="InterPro"/>
</dbReference>
<dbReference type="InterPro" id="IPR035906">
    <property type="entry name" value="MetI-like_sf"/>
</dbReference>
<proteinExistence type="inferred from homology"/>
<dbReference type="Proteomes" id="UP000290365">
    <property type="component" value="Chromosome"/>
</dbReference>
<dbReference type="EMBL" id="CP035758">
    <property type="protein sequence ID" value="QBD81445.1"/>
    <property type="molecule type" value="Genomic_DNA"/>
</dbReference>
<accession>A0A4P6K0F9</accession>
<evidence type="ECO:0000313" key="9">
    <source>
        <dbReference type="EMBL" id="QBD81445.1"/>
    </source>
</evidence>
<evidence type="ECO:0000256" key="5">
    <source>
        <dbReference type="ARBA" id="ARBA00022989"/>
    </source>
</evidence>
<dbReference type="CDD" id="cd06261">
    <property type="entry name" value="TM_PBP2"/>
    <property type="match status" value="1"/>
</dbReference>
<gene>
    <name evidence="9" type="ORF">EPA93_37930</name>
</gene>
<dbReference type="PANTHER" id="PTHR43744:SF12">
    <property type="entry name" value="ABC TRANSPORTER PERMEASE PROTEIN MG189-RELATED"/>
    <property type="match status" value="1"/>
</dbReference>
<keyword evidence="2 7" id="KW-0813">Transport</keyword>
<evidence type="ECO:0000256" key="6">
    <source>
        <dbReference type="ARBA" id="ARBA00023136"/>
    </source>
</evidence>
<evidence type="ECO:0000256" key="1">
    <source>
        <dbReference type="ARBA" id="ARBA00004651"/>
    </source>
</evidence>
<keyword evidence="5 7" id="KW-1133">Transmembrane helix</keyword>
<keyword evidence="6 7" id="KW-0472">Membrane</keyword>
<name>A0A4P6K0F9_KTERU</name>
<feature type="transmembrane region" description="Helical" evidence="7">
    <location>
        <begin position="203"/>
        <end position="228"/>
    </location>
</feature>